<accession>A0AAN6NH30</accession>
<evidence type="ECO:0000256" key="1">
    <source>
        <dbReference type="SAM" id="MobiDB-lite"/>
    </source>
</evidence>
<name>A0AAN6NH30_9PEZI</name>
<proteinExistence type="predicted"/>
<feature type="region of interest" description="Disordered" evidence="1">
    <location>
        <begin position="131"/>
        <end position="256"/>
    </location>
</feature>
<keyword evidence="3" id="KW-1185">Reference proteome</keyword>
<comment type="caution">
    <text evidence="2">The sequence shown here is derived from an EMBL/GenBank/DDBJ whole genome shotgun (WGS) entry which is preliminary data.</text>
</comment>
<dbReference type="AlphaFoldDB" id="A0AAN6NH30"/>
<reference evidence="3" key="1">
    <citation type="journal article" date="2023" name="Mol. Phylogenet. Evol.">
        <title>Genome-scale phylogeny and comparative genomics of the fungal order Sordariales.</title>
        <authorList>
            <person name="Hensen N."/>
            <person name="Bonometti L."/>
            <person name="Westerberg I."/>
            <person name="Brannstrom I.O."/>
            <person name="Guillou S."/>
            <person name="Cros-Aarteil S."/>
            <person name="Calhoun S."/>
            <person name="Haridas S."/>
            <person name="Kuo A."/>
            <person name="Mondo S."/>
            <person name="Pangilinan J."/>
            <person name="Riley R."/>
            <person name="LaButti K."/>
            <person name="Andreopoulos B."/>
            <person name="Lipzen A."/>
            <person name="Chen C."/>
            <person name="Yan M."/>
            <person name="Daum C."/>
            <person name="Ng V."/>
            <person name="Clum A."/>
            <person name="Steindorff A."/>
            <person name="Ohm R.A."/>
            <person name="Martin F."/>
            <person name="Silar P."/>
            <person name="Natvig D.O."/>
            <person name="Lalanne C."/>
            <person name="Gautier V."/>
            <person name="Ament-Velasquez S.L."/>
            <person name="Kruys A."/>
            <person name="Hutchinson M.I."/>
            <person name="Powell A.J."/>
            <person name="Barry K."/>
            <person name="Miller A.N."/>
            <person name="Grigoriev I.V."/>
            <person name="Debuchy R."/>
            <person name="Gladieux P."/>
            <person name="Hiltunen Thoren M."/>
            <person name="Johannesson H."/>
        </authorList>
    </citation>
    <scope>NUCLEOTIDE SEQUENCE [LARGE SCALE GENOMIC DNA]</scope>
    <source>
        <strain evidence="3">CBS 340.73</strain>
    </source>
</reference>
<feature type="compositionally biased region" description="Basic residues" evidence="1">
    <location>
        <begin position="157"/>
        <end position="166"/>
    </location>
</feature>
<feature type="region of interest" description="Disordered" evidence="1">
    <location>
        <begin position="269"/>
        <end position="295"/>
    </location>
</feature>
<gene>
    <name evidence="2" type="ORF">QBC46DRAFT_336861</name>
</gene>
<feature type="compositionally biased region" description="Low complexity" evidence="1">
    <location>
        <begin position="134"/>
        <end position="156"/>
    </location>
</feature>
<dbReference type="EMBL" id="MU853756">
    <property type="protein sequence ID" value="KAK3945014.1"/>
    <property type="molecule type" value="Genomic_DNA"/>
</dbReference>
<organism evidence="2 3">
    <name type="scientific">Diplogelasinospora grovesii</name>
    <dbReference type="NCBI Taxonomy" id="303347"/>
    <lineage>
        <taxon>Eukaryota</taxon>
        <taxon>Fungi</taxon>
        <taxon>Dikarya</taxon>
        <taxon>Ascomycota</taxon>
        <taxon>Pezizomycotina</taxon>
        <taxon>Sordariomycetes</taxon>
        <taxon>Sordariomycetidae</taxon>
        <taxon>Sordariales</taxon>
        <taxon>Diplogelasinosporaceae</taxon>
        <taxon>Diplogelasinospora</taxon>
    </lineage>
</organism>
<feature type="compositionally biased region" description="Basic and acidic residues" evidence="1">
    <location>
        <begin position="275"/>
        <end position="288"/>
    </location>
</feature>
<feature type="compositionally biased region" description="Basic and acidic residues" evidence="1">
    <location>
        <begin position="184"/>
        <end position="197"/>
    </location>
</feature>
<dbReference type="Proteomes" id="UP001303473">
    <property type="component" value="Unassembled WGS sequence"/>
</dbReference>
<sequence>MGFGNGISSLLQTYSNCLALLKVFNRDSRDGSVRSKDRQSLLHKSLKSNRTLVERAYSSRLSESGSRFEEGDARAISAVERILKKLSAAVRNLLRISSKNQRPVLDYDSLLSLSNGSRVEAIRAIDGLSRRLGSSSPASVVSSSSKTSSNSSSTRSKSSRHKRHRPSTSSTTLTRANDGPLPDKASKKPPVEKEKEKHKSRSKPTRSPDPPTPSSPRPSRRSHVRPASVEVCDEKPEARRRSARSPKVDGASPTAAASCRMSIMTIASDSTRLGEVPERKWRPRHTTDSCDSDEFNVTPVYPLKPYKPPVKEKRGLWGLFGRKKERSSSTAWED</sequence>
<feature type="compositionally biased region" description="Pro residues" evidence="1">
    <location>
        <begin position="207"/>
        <end position="216"/>
    </location>
</feature>
<evidence type="ECO:0000313" key="2">
    <source>
        <dbReference type="EMBL" id="KAK3945014.1"/>
    </source>
</evidence>
<protein>
    <submittedName>
        <fullName evidence="2">Uncharacterized protein</fullName>
    </submittedName>
</protein>
<evidence type="ECO:0000313" key="3">
    <source>
        <dbReference type="Proteomes" id="UP001303473"/>
    </source>
</evidence>